<evidence type="ECO:0008006" key="3">
    <source>
        <dbReference type="Google" id="ProtNLM"/>
    </source>
</evidence>
<sequence>MGWPCYPPPFALFATVASSVIAARQRVSNGDGPSLDATHTLARRSFWASSRPASARRRRPWPMTALTPRLWQACWIRPSASCSAACTLHIHAIVEPRQEKRLSCRKLA</sequence>
<dbReference type="GeneID" id="71998637"/>
<organism evidence="1 2">
    <name type="scientific">Rhodofomes roseus</name>
    <dbReference type="NCBI Taxonomy" id="34475"/>
    <lineage>
        <taxon>Eukaryota</taxon>
        <taxon>Fungi</taxon>
        <taxon>Dikarya</taxon>
        <taxon>Basidiomycota</taxon>
        <taxon>Agaricomycotina</taxon>
        <taxon>Agaricomycetes</taxon>
        <taxon>Polyporales</taxon>
        <taxon>Rhodofomes</taxon>
    </lineage>
</organism>
<name>A0ABQ8KSK7_9APHY</name>
<gene>
    <name evidence="1" type="ORF">C8Q71DRAFT_336691</name>
</gene>
<accession>A0ABQ8KSK7</accession>
<comment type="caution">
    <text evidence="1">The sequence shown here is derived from an EMBL/GenBank/DDBJ whole genome shotgun (WGS) entry which is preliminary data.</text>
</comment>
<protein>
    <recommendedName>
        <fullName evidence="3">Secreted protein</fullName>
    </recommendedName>
</protein>
<dbReference type="Proteomes" id="UP000814176">
    <property type="component" value="Unassembled WGS sequence"/>
</dbReference>
<proteinExistence type="predicted"/>
<dbReference type="RefSeq" id="XP_047782843.1">
    <property type="nucleotide sequence ID" value="XM_047917905.1"/>
</dbReference>
<evidence type="ECO:0000313" key="1">
    <source>
        <dbReference type="EMBL" id="KAH9841544.1"/>
    </source>
</evidence>
<dbReference type="EMBL" id="JADCUA010000003">
    <property type="protein sequence ID" value="KAH9841544.1"/>
    <property type="molecule type" value="Genomic_DNA"/>
</dbReference>
<reference evidence="1 2" key="1">
    <citation type="journal article" date="2021" name="Environ. Microbiol.">
        <title>Gene family expansions and transcriptome signatures uncover fungal adaptations to wood decay.</title>
        <authorList>
            <person name="Hage H."/>
            <person name="Miyauchi S."/>
            <person name="Viragh M."/>
            <person name="Drula E."/>
            <person name="Min B."/>
            <person name="Chaduli D."/>
            <person name="Navarro D."/>
            <person name="Favel A."/>
            <person name="Norest M."/>
            <person name="Lesage-Meessen L."/>
            <person name="Balint B."/>
            <person name="Merenyi Z."/>
            <person name="de Eugenio L."/>
            <person name="Morin E."/>
            <person name="Martinez A.T."/>
            <person name="Baldrian P."/>
            <person name="Stursova M."/>
            <person name="Martinez M.J."/>
            <person name="Novotny C."/>
            <person name="Magnuson J.K."/>
            <person name="Spatafora J.W."/>
            <person name="Maurice S."/>
            <person name="Pangilinan J."/>
            <person name="Andreopoulos W."/>
            <person name="LaButti K."/>
            <person name="Hundley H."/>
            <person name="Na H."/>
            <person name="Kuo A."/>
            <person name="Barry K."/>
            <person name="Lipzen A."/>
            <person name="Henrissat B."/>
            <person name="Riley R."/>
            <person name="Ahrendt S."/>
            <person name="Nagy L.G."/>
            <person name="Grigoriev I.V."/>
            <person name="Martin F."/>
            <person name="Rosso M.N."/>
        </authorList>
    </citation>
    <scope>NUCLEOTIDE SEQUENCE [LARGE SCALE GENOMIC DNA]</scope>
    <source>
        <strain evidence="1 2">CIRM-BRFM 1785</strain>
    </source>
</reference>
<evidence type="ECO:0000313" key="2">
    <source>
        <dbReference type="Proteomes" id="UP000814176"/>
    </source>
</evidence>
<keyword evidence="2" id="KW-1185">Reference proteome</keyword>